<dbReference type="EMBL" id="CAJVQC010070819">
    <property type="protein sequence ID" value="CAG8810031.1"/>
    <property type="molecule type" value="Genomic_DNA"/>
</dbReference>
<accession>A0ACA9RUP3</accession>
<sequence>QYDREDDNKKDFNQFKYRLDYIIRFDRKWNDDPNKRTIQIIFEKRDKCKFKNMLWDIKYRNGENSIEEIIEKSKKINKGIEKEEIIISDTV</sequence>
<name>A0ACA9RUP3_9GLOM</name>
<feature type="non-terminal residue" evidence="1">
    <location>
        <position position="1"/>
    </location>
</feature>
<comment type="caution">
    <text evidence="1">The sequence shown here is derived from an EMBL/GenBank/DDBJ whole genome shotgun (WGS) entry which is preliminary data.</text>
</comment>
<keyword evidence="2" id="KW-1185">Reference proteome</keyword>
<evidence type="ECO:0000313" key="1">
    <source>
        <dbReference type="EMBL" id="CAG8810031.1"/>
    </source>
</evidence>
<protein>
    <submittedName>
        <fullName evidence="1">19698_t:CDS:1</fullName>
    </submittedName>
</protein>
<reference evidence="1" key="1">
    <citation type="submission" date="2021-06" db="EMBL/GenBank/DDBJ databases">
        <authorList>
            <person name="Kallberg Y."/>
            <person name="Tangrot J."/>
            <person name="Rosling A."/>
        </authorList>
    </citation>
    <scope>NUCLEOTIDE SEQUENCE</scope>
    <source>
        <strain evidence="1">MA461A</strain>
    </source>
</reference>
<dbReference type="Proteomes" id="UP000789920">
    <property type="component" value="Unassembled WGS sequence"/>
</dbReference>
<proteinExistence type="predicted"/>
<gene>
    <name evidence="1" type="ORF">RPERSI_LOCUS22994</name>
</gene>
<organism evidence="1 2">
    <name type="scientific">Racocetra persica</name>
    <dbReference type="NCBI Taxonomy" id="160502"/>
    <lineage>
        <taxon>Eukaryota</taxon>
        <taxon>Fungi</taxon>
        <taxon>Fungi incertae sedis</taxon>
        <taxon>Mucoromycota</taxon>
        <taxon>Glomeromycotina</taxon>
        <taxon>Glomeromycetes</taxon>
        <taxon>Diversisporales</taxon>
        <taxon>Gigasporaceae</taxon>
        <taxon>Racocetra</taxon>
    </lineage>
</organism>
<evidence type="ECO:0000313" key="2">
    <source>
        <dbReference type="Proteomes" id="UP000789920"/>
    </source>
</evidence>